<dbReference type="GO" id="GO:0005737">
    <property type="term" value="C:cytoplasm"/>
    <property type="evidence" value="ECO:0007669"/>
    <property type="project" value="UniProtKB-SubCell"/>
</dbReference>
<evidence type="ECO:0000256" key="5">
    <source>
        <dbReference type="ARBA" id="ARBA00023004"/>
    </source>
</evidence>
<feature type="domain" description="Phosphoadenosine phosphosulphate reductase" evidence="15">
    <location>
        <begin position="30"/>
        <end position="203"/>
    </location>
</feature>
<evidence type="ECO:0000256" key="6">
    <source>
        <dbReference type="ARBA" id="ARBA00023014"/>
    </source>
</evidence>
<dbReference type="InterPro" id="IPR002500">
    <property type="entry name" value="PAPS_reduct_dom"/>
</dbReference>
<evidence type="ECO:0000256" key="8">
    <source>
        <dbReference type="ARBA" id="ARBA00024327"/>
    </source>
</evidence>
<evidence type="ECO:0000313" key="17">
    <source>
        <dbReference type="Proteomes" id="UP000095401"/>
    </source>
</evidence>
<dbReference type="EC" id="1.8.4.10" evidence="9 14"/>
<dbReference type="Gene3D" id="3.40.50.620">
    <property type="entry name" value="HUPs"/>
    <property type="match status" value="1"/>
</dbReference>
<dbReference type="PANTHER" id="PTHR46482:SF9">
    <property type="entry name" value="5'-ADENYLYLSULFATE REDUCTASE 1, CHLOROPLASTIC"/>
    <property type="match status" value="1"/>
</dbReference>
<feature type="binding site" evidence="14">
    <location>
        <position position="114"/>
    </location>
    <ligand>
        <name>[4Fe-4S] cluster</name>
        <dbReference type="ChEBI" id="CHEBI:49883"/>
    </ligand>
</feature>
<dbReference type="GO" id="GO:0019379">
    <property type="term" value="P:sulfate assimilation, phosphoadenylyl sulfate reduction by phosphoadenylyl-sulfate reductase (thioredoxin)"/>
    <property type="evidence" value="ECO:0007669"/>
    <property type="project" value="UniProtKB-UniRule"/>
</dbReference>
<dbReference type="GO" id="GO:0070814">
    <property type="term" value="P:hydrogen sulfide biosynthetic process"/>
    <property type="evidence" value="ECO:0007669"/>
    <property type="project" value="UniProtKB-UniRule"/>
</dbReference>
<dbReference type="PANTHER" id="PTHR46482">
    <property type="entry name" value="5'-ADENYLYLSULFATE REDUCTASE 3, CHLOROPLASTIC"/>
    <property type="match status" value="1"/>
</dbReference>
<dbReference type="CDD" id="cd23945">
    <property type="entry name" value="PAPS_reductase"/>
    <property type="match status" value="1"/>
</dbReference>
<name>A0A1D8ILW3_9GAMM</name>
<keyword evidence="2 14" id="KW-0963">Cytoplasm</keyword>
<dbReference type="InterPro" id="IPR014729">
    <property type="entry name" value="Rossmann-like_a/b/a_fold"/>
</dbReference>
<dbReference type="GO" id="GO:0043866">
    <property type="term" value="F:adenylyl-sulfate reductase (thioredoxin) activity"/>
    <property type="evidence" value="ECO:0007669"/>
    <property type="project" value="UniProtKB-EC"/>
</dbReference>
<evidence type="ECO:0000256" key="2">
    <source>
        <dbReference type="ARBA" id="ARBA00022490"/>
    </source>
</evidence>
<evidence type="ECO:0000256" key="11">
    <source>
        <dbReference type="ARBA" id="ARBA00030894"/>
    </source>
</evidence>
<keyword evidence="17" id="KW-1185">Reference proteome</keyword>
<accession>A0A1D8ILW3</accession>
<evidence type="ECO:0000256" key="4">
    <source>
        <dbReference type="ARBA" id="ARBA00023002"/>
    </source>
</evidence>
<keyword evidence="4 14" id="KW-0560">Oxidoreductase</keyword>
<dbReference type="GO" id="GO:0004604">
    <property type="term" value="F:phosphoadenylyl-sulfate reductase (thioredoxin) activity"/>
    <property type="evidence" value="ECO:0007669"/>
    <property type="project" value="UniProtKB-UniRule"/>
</dbReference>
<dbReference type="NCBIfam" id="NF002537">
    <property type="entry name" value="PRK02090.1"/>
    <property type="match status" value="1"/>
</dbReference>
<dbReference type="GO" id="GO:0019344">
    <property type="term" value="P:cysteine biosynthetic process"/>
    <property type="evidence" value="ECO:0007669"/>
    <property type="project" value="InterPro"/>
</dbReference>
<protein>
    <recommendedName>
        <fullName evidence="10 14">Adenosine 5'-phosphosulfate reductase</fullName>
        <shortName evidence="14">APS reductase</shortName>
        <ecNumber evidence="9 14">1.8.4.10</ecNumber>
    </recommendedName>
    <alternativeName>
        <fullName evidence="12 14">5'-adenylylsulfate reductase</fullName>
    </alternativeName>
    <alternativeName>
        <fullName evidence="11 14">Thioredoxin-dependent 5'-adenylylsulfate reductase</fullName>
    </alternativeName>
</protein>
<keyword evidence="6 14" id="KW-0411">Iron-sulfur</keyword>
<keyword evidence="3 14" id="KW-0479">Metal-binding</keyword>
<dbReference type="AlphaFoldDB" id="A0A1D8ILW3"/>
<dbReference type="SUPFAM" id="SSF52402">
    <property type="entry name" value="Adenine nucleotide alpha hydrolases-like"/>
    <property type="match status" value="1"/>
</dbReference>
<comment type="catalytic activity">
    <reaction evidence="13 14">
        <text>[thioredoxin]-disulfide + sulfite + AMP + 2 H(+) = adenosine 5'-phosphosulfate + [thioredoxin]-dithiol</text>
        <dbReference type="Rhea" id="RHEA:21976"/>
        <dbReference type="Rhea" id="RHEA-COMP:10698"/>
        <dbReference type="Rhea" id="RHEA-COMP:10700"/>
        <dbReference type="ChEBI" id="CHEBI:15378"/>
        <dbReference type="ChEBI" id="CHEBI:17359"/>
        <dbReference type="ChEBI" id="CHEBI:29950"/>
        <dbReference type="ChEBI" id="CHEBI:50058"/>
        <dbReference type="ChEBI" id="CHEBI:58243"/>
        <dbReference type="ChEBI" id="CHEBI:456215"/>
        <dbReference type="EC" id="1.8.4.10"/>
    </reaction>
</comment>
<dbReference type="Proteomes" id="UP000095401">
    <property type="component" value="Chromosome"/>
</dbReference>
<evidence type="ECO:0000256" key="10">
    <source>
        <dbReference type="ARBA" id="ARBA00029514"/>
    </source>
</evidence>
<dbReference type="NCBIfam" id="TIGR02055">
    <property type="entry name" value="APS_reductase"/>
    <property type="match status" value="1"/>
</dbReference>
<feature type="binding site" evidence="14">
    <location>
        <position position="115"/>
    </location>
    <ligand>
        <name>[4Fe-4S] cluster</name>
        <dbReference type="ChEBI" id="CHEBI:49883"/>
    </ligand>
</feature>
<dbReference type="GO" id="GO:0046872">
    <property type="term" value="F:metal ion binding"/>
    <property type="evidence" value="ECO:0007669"/>
    <property type="project" value="UniProtKB-KW"/>
</dbReference>
<organism evidence="16 17">
    <name type="scientific">Acidihalobacter yilgarnensis</name>
    <dbReference type="NCBI Taxonomy" id="2819280"/>
    <lineage>
        <taxon>Bacteria</taxon>
        <taxon>Pseudomonadati</taxon>
        <taxon>Pseudomonadota</taxon>
        <taxon>Gammaproteobacteria</taxon>
        <taxon>Chromatiales</taxon>
        <taxon>Ectothiorhodospiraceae</taxon>
        <taxon>Acidihalobacter</taxon>
    </lineage>
</organism>
<comment type="similarity">
    <text evidence="1 14">Belongs to the PAPS reductase family. CysH subfamily.</text>
</comment>
<evidence type="ECO:0000256" key="3">
    <source>
        <dbReference type="ARBA" id="ARBA00022723"/>
    </source>
</evidence>
<evidence type="ECO:0000259" key="15">
    <source>
        <dbReference type="Pfam" id="PF01507"/>
    </source>
</evidence>
<feature type="binding site" evidence="14">
    <location>
        <position position="200"/>
    </location>
    <ligand>
        <name>[4Fe-4S] cluster</name>
        <dbReference type="ChEBI" id="CHEBI:49883"/>
    </ligand>
</feature>
<dbReference type="KEGG" id="aprs:BI364_05130"/>
<evidence type="ECO:0000256" key="13">
    <source>
        <dbReference type="ARBA" id="ARBA00048441"/>
    </source>
</evidence>
<dbReference type="EMBL" id="CP017415">
    <property type="protein sequence ID" value="AOU97442.1"/>
    <property type="molecule type" value="Genomic_DNA"/>
</dbReference>
<keyword evidence="5 14" id="KW-0408">Iron</keyword>
<reference evidence="17" key="1">
    <citation type="submission" date="2016-09" db="EMBL/GenBank/DDBJ databases">
        <title>Acidihalobacter prosperus F5.</title>
        <authorList>
            <person name="Khaleque H.N."/>
            <person name="Ramsay J.P."/>
            <person name="Kaksonen A.H."/>
            <person name="Boxall N.J."/>
            <person name="Watkin E.L.J."/>
        </authorList>
    </citation>
    <scope>NUCLEOTIDE SEQUENCE [LARGE SCALE GENOMIC DNA]</scope>
    <source>
        <strain evidence="17">F5</strain>
    </source>
</reference>
<proteinExistence type="inferred from homology"/>
<comment type="cofactor">
    <cofactor evidence="14">
        <name>[4Fe-4S] cluster</name>
        <dbReference type="ChEBI" id="CHEBI:49883"/>
    </cofactor>
    <text evidence="14">Binds 1 [4Fe-4S] cluster per subunit.</text>
</comment>
<evidence type="ECO:0000256" key="7">
    <source>
        <dbReference type="ARBA" id="ARBA00024298"/>
    </source>
</evidence>
<dbReference type="HAMAP" id="MF_00063">
    <property type="entry name" value="CysH"/>
    <property type="match status" value="1"/>
</dbReference>
<comment type="function">
    <text evidence="7 14">Catalyzes the formation of sulfite from adenosine 5'-phosphosulfate (APS) using thioredoxin as an electron donor.</text>
</comment>
<dbReference type="Pfam" id="PF01507">
    <property type="entry name" value="PAPS_reduct"/>
    <property type="match status" value="1"/>
</dbReference>
<evidence type="ECO:0000256" key="1">
    <source>
        <dbReference type="ARBA" id="ARBA00009732"/>
    </source>
</evidence>
<comment type="pathway">
    <text evidence="8 14">Sulfur metabolism; hydrogen sulfide biosynthesis; sulfite from sulfate.</text>
</comment>
<feature type="binding site" evidence="14">
    <location>
        <position position="197"/>
    </location>
    <ligand>
        <name>[4Fe-4S] cluster</name>
        <dbReference type="ChEBI" id="CHEBI:49883"/>
    </ligand>
</feature>
<dbReference type="InterPro" id="IPR004511">
    <property type="entry name" value="PAPS/APS_Rdtase"/>
</dbReference>
<feature type="active site" description="Nucleophile; cysteine thiosulfonate intermediate" evidence="14">
    <location>
        <position position="225"/>
    </location>
</feature>
<dbReference type="RefSeq" id="WP_070077827.1">
    <property type="nucleotide sequence ID" value="NZ_CP017415.1"/>
</dbReference>
<gene>
    <name evidence="14" type="primary">cysH</name>
    <name evidence="16" type="ORF">BI364_05130</name>
</gene>
<dbReference type="NCBIfam" id="TIGR00434">
    <property type="entry name" value="cysH"/>
    <property type="match status" value="1"/>
</dbReference>
<dbReference type="GO" id="GO:0051539">
    <property type="term" value="F:4 iron, 4 sulfur cluster binding"/>
    <property type="evidence" value="ECO:0007669"/>
    <property type="project" value="UniProtKB-UniRule"/>
</dbReference>
<evidence type="ECO:0000313" key="16">
    <source>
        <dbReference type="EMBL" id="AOU97442.1"/>
    </source>
</evidence>
<dbReference type="PIRSF" id="PIRSF000857">
    <property type="entry name" value="PAPS_reductase"/>
    <property type="match status" value="1"/>
</dbReference>
<sequence>MSPLPNTLPRKIDGVVETLRAAVREIAPVAFANSLGAEDMVLADLIYRYIPEINDFTLDTGRLPAETYELLEVVRQRYGRAPRVYFPRTEAVERYVSESGPNAFRGSVELRVRCCEIRKVEPLRRALQGYGAWVTGLRRGQALTRQTLDDRVWDGVNGLYKINPLADWQEAEVWAYIRAHRVPYNALHDKHYPSIGCAPCTRAIAQGEDVRAGRWWWEQPESRECGLHRSQTGRQA</sequence>
<evidence type="ECO:0000256" key="9">
    <source>
        <dbReference type="ARBA" id="ARBA00024386"/>
    </source>
</evidence>
<evidence type="ECO:0000256" key="14">
    <source>
        <dbReference type="HAMAP-Rule" id="MF_00063"/>
    </source>
</evidence>
<comment type="subcellular location">
    <subcellularLocation>
        <location evidence="14">Cytoplasm</location>
    </subcellularLocation>
</comment>
<evidence type="ECO:0000256" key="12">
    <source>
        <dbReference type="ARBA" id="ARBA00032041"/>
    </source>
</evidence>
<dbReference type="InterPro" id="IPR011798">
    <property type="entry name" value="APS_reductase"/>
</dbReference>